<dbReference type="CDD" id="cd00122">
    <property type="entry name" value="MBD"/>
    <property type="match status" value="1"/>
</dbReference>
<dbReference type="InterPro" id="IPR001739">
    <property type="entry name" value="Methyl_CpG_DNA-bd"/>
</dbReference>
<evidence type="ECO:0000313" key="4">
    <source>
        <dbReference type="Proteomes" id="UP000014500"/>
    </source>
</evidence>
<dbReference type="EMBL" id="AFFK01020722">
    <property type="status" value="NOT_ANNOTATED_CDS"/>
    <property type="molecule type" value="Genomic_DNA"/>
</dbReference>
<evidence type="ECO:0000256" key="1">
    <source>
        <dbReference type="SAM" id="MobiDB-lite"/>
    </source>
</evidence>
<evidence type="ECO:0000259" key="2">
    <source>
        <dbReference type="PROSITE" id="PS50982"/>
    </source>
</evidence>
<evidence type="ECO:0000313" key="3">
    <source>
        <dbReference type="EnsemblMetazoa" id="SMAR007255-PA"/>
    </source>
</evidence>
<dbReference type="SMART" id="SM00391">
    <property type="entry name" value="MBD"/>
    <property type="match status" value="1"/>
</dbReference>
<accession>T1J139</accession>
<dbReference type="Gene3D" id="3.30.890.10">
    <property type="entry name" value="Methyl-cpg-binding Protein 2, Chain A"/>
    <property type="match status" value="1"/>
</dbReference>
<reference evidence="3" key="2">
    <citation type="submission" date="2015-02" db="UniProtKB">
        <authorList>
            <consortium name="EnsemblMetazoa"/>
        </authorList>
    </citation>
    <scope>IDENTIFICATION</scope>
</reference>
<feature type="domain" description="MBD" evidence="2">
    <location>
        <begin position="17"/>
        <end position="90"/>
    </location>
</feature>
<dbReference type="Proteomes" id="UP000014500">
    <property type="component" value="Unassembled WGS sequence"/>
</dbReference>
<keyword evidence="4" id="KW-1185">Reference proteome</keyword>
<sequence length="341" mass="38274">RKNAPVSTTLLKPTSSKRGFHRTAVPNKPGWEREEVQRQSGATKGQWDIYFYAPGRRFPLRSRPEIQDYCEKTLNVPYNPDEFSWKPTEAPIDTVSPVDTDNEGETQTMTPENDNVDSDPECYTFAVFEIKHSPTFMCSGKMADFIAPCHFNLKQFGGHCQCHWNHIRGQTSNLQANDKAFHAQFSREAIAQRIALLEHDRFRRDLDQGGLLWNTFGCCGICLARTHELRNGQEIGGNQIFAIFGNFDFGWKIRDRSAGPGGPAAAKIAAIPVDPKVGPKYASERSGDRLAVFLVPCLAPGSSFRISTQLVRTGHQKYRNKVKTKSAPNGALLRYDVGSWH</sequence>
<dbReference type="SUPFAM" id="SSF54171">
    <property type="entry name" value="DNA-binding domain"/>
    <property type="match status" value="1"/>
</dbReference>
<organism evidence="3 4">
    <name type="scientific">Strigamia maritima</name>
    <name type="common">European centipede</name>
    <name type="synonym">Geophilus maritimus</name>
    <dbReference type="NCBI Taxonomy" id="126957"/>
    <lineage>
        <taxon>Eukaryota</taxon>
        <taxon>Metazoa</taxon>
        <taxon>Ecdysozoa</taxon>
        <taxon>Arthropoda</taxon>
        <taxon>Myriapoda</taxon>
        <taxon>Chilopoda</taxon>
        <taxon>Pleurostigmophora</taxon>
        <taxon>Geophilomorpha</taxon>
        <taxon>Linotaeniidae</taxon>
        <taxon>Strigamia</taxon>
    </lineage>
</organism>
<dbReference type="AlphaFoldDB" id="T1J139"/>
<name>T1J139_STRMM</name>
<feature type="region of interest" description="Disordered" evidence="1">
    <location>
        <begin position="88"/>
        <end position="115"/>
    </location>
</feature>
<feature type="region of interest" description="Disordered" evidence="1">
    <location>
        <begin position="1"/>
        <end position="41"/>
    </location>
</feature>
<dbReference type="PhylomeDB" id="T1J139"/>
<dbReference type="GO" id="GO:0003677">
    <property type="term" value="F:DNA binding"/>
    <property type="evidence" value="ECO:0007669"/>
    <property type="project" value="InterPro"/>
</dbReference>
<dbReference type="InterPro" id="IPR016177">
    <property type="entry name" value="DNA-bd_dom_sf"/>
</dbReference>
<feature type="compositionally biased region" description="Polar residues" evidence="1">
    <location>
        <begin position="1"/>
        <end position="17"/>
    </location>
</feature>
<reference evidence="4" key="1">
    <citation type="submission" date="2011-05" db="EMBL/GenBank/DDBJ databases">
        <authorList>
            <person name="Richards S.R."/>
            <person name="Qu J."/>
            <person name="Jiang H."/>
            <person name="Jhangiani S.N."/>
            <person name="Agravi P."/>
            <person name="Goodspeed R."/>
            <person name="Gross S."/>
            <person name="Mandapat C."/>
            <person name="Jackson L."/>
            <person name="Mathew T."/>
            <person name="Pu L."/>
            <person name="Thornton R."/>
            <person name="Saada N."/>
            <person name="Wilczek-Boney K.B."/>
            <person name="Lee S."/>
            <person name="Kovar C."/>
            <person name="Wu Y."/>
            <person name="Scherer S.E."/>
            <person name="Worley K.C."/>
            <person name="Muzny D.M."/>
            <person name="Gibbs R."/>
        </authorList>
    </citation>
    <scope>NUCLEOTIDE SEQUENCE</scope>
    <source>
        <strain evidence="4">Brora</strain>
    </source>
</reference>
<protein>
    <recommendedName>
        <fullName evidence="2">MBD domain-containing protein</fullName>
    </recommendedName>
</protein>
<dbReference type="EnsemblMetazoa" id="SMAR007255-RA">
    <property type="protein sequence ID" value="SMAR007255-PA"/>
    <property type="gene ID" value="SMAR007255"/>
</dbReference>
<dbReference type="PROSITE" id="PS50982">
    <property type="entry name" value="MBD"/>
    <property type="match status" value="1"/>
</dbReference>
<dbReference type="Pfam" id="PF01429">
    <property type="entry name" value="MBD"/>
    <property type="match status" value="1"/>
</dbReference>
<dbReference type="HOGENOM" id="CLU_815298_0_0_1"/>
<proteinExistence type="predicted"/>